<dbReference type="Pfam" id="PF00657">
    <property type="entry name" value="Lipase_GDSL"/>
    <property type="match status" value="1"/>
</dbReference>
<organism evidence="1 2">
    <name type="scientific">Streptomyces plicatus</name>
    <dbReference type="NCBI Taxonomy" id="1922"/>
    <lineage>
        <taxon>Bacteria</taxon>
        <taxon>Bacillati</taxon>
        <taxon>Actinomycetota</taxon>
        <taxon>Actinomycetes</taxon>
        <taxon>Kitasatosporales</taxon>
        <taxon>Streptomycetaceae</taxon>
        <taxon>Streptomyces</taxon>
        <taxon>Streptomyces rochei group</taxon>
    </lineage>
</organism>
<dbReference type="PANTHER" id="PTHR21325:SF31">
    <property type="entry name" value="GH22081P-RELATED"/>
    <property type="match status" value="1"/>
</dbReference>
<keyword evidence="1" id="KW-0378">Hydrolase</keyword>
<dbReference type="EMBL" id="JBHSUW010000001">
    <property type="protein sequence ID" value="MFC6502205.1"/>
    <property type="molecule type" value="Genomic_DNA"/>
</dbReference>
<keyword evidence="2" id="KW-1185">Reference proteome</keyword>
<evidence type="ECO:0000313" key="2">
    <source>
        <dbReference type="Proteomes" id="UP001596321"/>
    </source>
</evidence>
<name>A0ABW1XVC0_STRPL</name>
<dbReference type="InterPro" id="IPR036514">
    <property type="entry name" value="SGNH_hydro_sf"/>
</dbReference>
<accession>A0ABW1XVC0</accession>
<dbReference type="CDD" id="cd01832">
    <property type="entry name" value="SGNH_hydrolase_like_1"/>
    <property type="match status" value="1"/>
</dbReference>
<gene>
    <name evidence="1" type="ORF">ACFQFF_11610</name>
</gene>
<protein>
    <submittedName>
        <fullName evidence="1">SGNH/GDSL hydrolase family protein</fullName>
        <ecNumber evidence="1">3.1.-.-</ecNumber>
    </submittedName>
</protein>
<evidence type="ECO:0000313" key="1">
    <source>
        <dbReference type="EMBL" id="MFC6502205.1"/>
    </source>
</evidence>
<dbReference type="Gene3D" id="3.40.50.1110">
    <property type="entry name" value="SGNH hydrolase"/>
    <property type="match status" value="1"/>
</dbReference>
<dbReference type="SUPFAM" id="SSF52266">
    <property type="entry name" value="SGNH hydrolase"/>
    <property type="match status" value="1"/>
</dbReference>
<reference evidence="2" key="1">
    <citation type="journal article" date="2019" name="Int. J. Syst. Evol. Microbiol.">
        <title>The Global Catalogue of Microorganisms (GCM) 10K type strain sequencing project: providing services to taxonomists for standard genome sequencing and annotation.</title>
        <authorList>
            <consortium name="The Broad Institute Genomics Platform"/>
            <consortium name="The Broad Institute Genome Sequencing Center for Infectious Disease"/>
            <person name="Wu L."/>
            <person name="Ma J."/>
        </authorList>
    </citation>
    <scope>NUCLEOTIDE SEQUENCE [LARGE SCALE GENOMIC DNA]</scope>
    <source>
        <strain evidence="2">JCM 4504</strain>
    </source>
</reference>
<dbReference type="Proteomes" id="UP001596321">
    <property type="component" value="Unassembled WGS sequence"/>
</dbReference>
<dbReference type="EC" id="3.1.-.-" evidence="1"/>
<dbReference type="InterPro" id="IPR038885">
    <property type="entry name" value="PLB1"/>
</dbReference>
<proteinExistence type="predicted"/>
<dbReference type="RefSeq" id="WP_193448887.1">
    <property type="nucleotide sequence ID" value="NZ_BMUJ01000002.1"/>
</dbReference>
<dbReference type="GO" id="GO:0016787">
    <property type="term" value="F:hydrolase activity"/>
    <property type="evidence" value="ECO:0007669"/>
    <property type="project" value="UniProtKB-KW"/>
</dbReference>
<sequence>MGLGTERGTRRVRRRRSRTALVVRTAAALTAAVVGVTGCDAVGGDSPAPSGSASKRAEAAPVWDTSPESVAAVGDSITRGFDACTVLSDCPEVSWATGSSTKVDSLAVRLLGRAEAAEHSWNYAVTGARMADLTGQMTRAAARKPELVAVMVGANDACRATTSAMTSVADFRAQFREAMGALREKLPKAQVYVASIPDLKRLWSQGRTNPLGKQVWKLGICPSMLGDADALDAAATLRRNTVRDRVADYNEVLREVCAKDRRCRTDDGAVHAFRFGTDQLSRWDWFHPSVDGQARLAEIAYRAVTAKRP</sequence>
<dbReference type="PANTHER" id="PTHR21325">
    <property type="entry name" value="PHOSPHOLIPASE B, PLB1"/>
    <property type="match status" value="1"/>
</dbReference>
<dbReference type="InterPro" id="IPR001087">
    <property type="entry name" value="GDSL"/>
</dbReference>
<comment type="caution">
    <text evidence="1">The sequence shown here is derived from an EMBL/GenBank/DDBJ whole genome shotgun (WGS) entry which is preliminary data.</text>
</comment>